<dbReference type="PROSITE" id="PS51197">
    <property type="entry name" value="HTH_RRF2_2"/>
    <property type="match status" value="1"/>
</dbReference>
<dbReference type="AlphaFoldDB" id="A0A3L7DXM5"/>
<dbReference type="PANTHER" id="PTHR33221:SF13">
    <property type="entry name" value="TRANSCRIPTIONAL REGULATOR-RELATED"/>
    <property type="match status" value="1"/>
</dbReference>
<dbReference type="Proteomes" id="UP000265509">
    <property type="component" value="Unassembled WGS sequence"/>
</dbReference>
<keyword evidence="2" id="KW-1185">Reference proteome</keyword>
<dbReference type="InterPro" id="IPR030489">
    <property type="entry name" value="TR_Rrf2-type_CS"/>
</dbReference>
<proteinExistence type="predicted"/>
<protein>
    <submittedName>
        <fullName evidence="1">Rrf2 family transcriptional regulator</fullName>
    </submittedName>
</protein>
<dbReference type="PANTHER" id="PTHR33221">
    <property type="entry name" value="WINGED HELIX-TURN-HELIX TRANSCRIPTIONAL REGULATOR, RRF2 FAMILY"/>
    <property type="match status" value="1"/>
</dbReference>
<name>A0A3L7DXM5_9GAMM</name>
<evidence type="ECO:0000313" key="2">
    <source>
        <dbReference type="Proteomes" id="UP000265509"/>
    </source>
</evidence>
<dbReference type="InterPro" id="IPR036388">
    <property type="entry name" value="WH-like_DNA-bd_sf"/>
</dbReference>
<dbReference type="Gene3D" id="1.10.10.10">
    <property type="entry name" value="Winged helix-like DNA-binding domain superfamily/Winged helix DNA-binding domain"/>
    <property type="match status" value="1"/>
</dbReference>
<dbReference type="InterPro" id="IPR036390">
    <property type="entry name" value="WH_DNA-bd_sf"/>
</dbReference>
<dbReference type="NCBIfam" id="TIGR00738">
    <property type="entry name" value="rrf2_super"/>
    <property type="match status" value="1"/>
</dbReference>
<dbReference type="EMBL" id="QRAN01000012">
    <property type="protein sequence ID" value="RLQ21465.1"/>
    <property type="molecule type" value="Genomic_DNA"/>
</dbReference>
<dbReference type="Pfam" id="PF02082">
    <property type="entry name" value="Rrf2"/>
    <property type="match status" value="1"/>
</dbReference>
<reference evidence="1 2" key="1">
    <citation type="submission" date="2018-07" db="EMBL/GenBank/DDBJ databases">
        <title>Halioglobus sp. genome submission.</title>
        <authorList>
            <person name="Ye M.-Q."/>
            <person name="Du Z.-J."/>
        </authorList>
    </citation>
    <scope>NUCLEOTIDE SEQUENCE [LARGE SCALE GENOMIC DNA]</scope>
    <source>
        <strain evidence="1 2">U0301</strain>
    </source>
</reference>
<sequence>MSLYGSNVEYGLHCLLFLAGPDMHAPVSAKDLAEFQGVSPSLVAKLFSQLQKAGIVASAEGIQGGYRLAKAASEVSVMDVILAVEGDKPLFQCKQIRRNCILYSGNPPDWATNGVCSIHAVMLEAQERMFETFRGHTLASLAQQVESKLPKSQSAAGREWFEARLAERRRGSRSKYAKRGKR</sequence>
<evidence type="ECO:0000313" key="1">
    <source>
        <dbReference type="EMBL" id="RLQ21465.1"/>
    </source>
</evidence>
<dbReference type="InterPro" id="IPR000944">
    <property type="entry name" value="Tscrpt_reg_Rrf2"/>
</dbReference>
<dbReference type="PROSITE" id="PS01332">
    <property type="entry name" value="HTH_RRF2_1"/>
    <property type="match status" value="1"/>
</dbReference>
<comment type="caution">
    <text evidence="1">The sequence shown here is derived from an EMBL/GenBank/DDBJ whole genome shotgun (WGS) entry which is preliminary data.</text>
</comment>
<dbReference type="GO" id="GO:0003700">
    <property type="term" value="F:DNA-binding transcription factor activity"/>
    <property type="evidence" value="ECO:0007669"/>
    <property type="project" value="TreeGrafter"/>
</dbReference>
<organism evidence="1 2">
    <name type="scientific">Seongchinamella sediminis</name>
    <dbReference type="NCBI Taxonomy" id="2283635"/>
    <lineage>
        <taxon>Bacteria</taxon>
        <taxon>Pseudomonadati</taxon>
        <taxon>Pseudomonadota</taxon>
        <taxon>Gammaproteobacteria</taxon>
        <taxon>Cellvibrionales</taxon>
        <taxon>Halieaceae</taxon>
        <taxon>Seongchinamella</taxon>
    </lineage>
</organism>
<dbReference type="SUPFAM" id="SSF46785">
    <property type="entry name" value="Winged helix' DNA-binding domain"/>
    <property type="match status" value="1"/>
</dbReference>
<dbReference type="GO" id="GO:0005829">
    <property type="term" value="C:cytosol"/>
    <property type="evidence" value="ECO:0007669"/>
    <property type="project" value="TreeGrafter"/>
</dbReference>
<dbReference type="RefSeq" id="WP_117954887.1">
    <property type="nucleotide sequence ID" value="NZ_QRAN01000012.1"/>
</dbReference>
<dbReference type="OrthoDB" id="9808360at2"/>
<gene>
    <name evidence="1" type="ORF">DWB85_11920</name>
</gene>
<accession>A0A3L7DXM5</accession>